<proteinExistence type="predicted"/>
<dbReference type="PANTHER" id="PTHR34396:SF27">
    <property type="entry name" value="OS08G0208700 PROTEIN"/>
    <property type="match status" value="1"/>
</dbReference>
<sequence>TTHLHRHLKSCIKYKKALGSLNSNSKNTGGQIQLTFNQSTNWVYSQEKSKIDLVNMIIRDELSFQFSEHSEFLIFVKGLQPNFKV</sequence>
<dbReference type="GO" id="GO:0006357">
    <property type="term" value="P:regulation of transcription by RNA polymerase II"/>
    <property type="evidence" value="ECO:0007669"/>
    <property type="project" value="TreeGrafter"/>
</dbReference>
<keyword evidence="2" id="KW-1185">Reference proteome</keyword>
<dbReference type="GO" id="GO:1990837">
    <property type="term" value="F:sequence-specific double-stranded DNA binding"/>
    <property type="evidence" value="ECO:0007669"/>
    <property type="project" value="TreeGrafter"/>
</dbReference>
<dbReference type="PANTHER" id="PTHR34396">
    <property type="entry name" value="OS03G0264950 PROTEIN-RELATED"/>
    <property type="match status" value="1"/>
</dbReference>
<dbReference type="InterPro" id="IPR053031">
    <property type="entry name" value="Cuticle_assoc_protein"/>
</dbReference>
<name>A0A9N9EUF5_9GLOM</name>
<dbReference type="AlphaFoldDB" id="A0A9N9EUF5"/>
<gene>
    <name evidence="1" type="ORF">DERYTH_LOCUS12393</name>
</gene>
<dbReference type="GO" id="GO:0005634">
    <property type="term" value="C:nucleus"/>
    <property type="evidence" value="ECO:0007669"/>
    <property type="project" value="TreeGrafter"/>
</dbReference>
<protein>
    <submittedName>
        <fullName evidence="1">7130_t:CDS:1</fullName>
    </submittedName>
</protein>
<dbReference type="EMBL" id="CAJVPY010008089">
    <property type="protein sequence ID" value="CAG8691253.1"/>
    <property type="molecule type" value="Genomic_DNA"/>
</dbReference>
<comment type="caution">
    <text evidence="1">The sequence shown here is derived from an EMBL/GenBank/DDBJ whole genome shotgun (WGS) entry which is preliminary data.</text>
</comment>
<evidence type="ECO:0000313" key="1">
    <source>
        <dbReference type="EMBL" id="CAG8691253.1"/>
    </source>
</evidence>
<accession>A0A9N9EUF5</accession>
<dbReference type="Proteomes" id="UP000789405">
    <property type="component" value="Unassembled WGS sequence"/>
</dbReference>
<dbReference type="OrthoDB" id="1607513at2759"/>
<evidence type="ECO:0000313" key="2">
    <source>
        <dbReference type="Proteomes" id="UP000789405"/>
    </source>
</evidence>
<reference evidence="1" key="1">
    <citation type="submission" date="2021-06" db="EMBL/GenBank/DDBJ databases">
        <authorList>
            <person name="Kallberg Y."/>
            <person name="Tangrot J."/>
            <person name="Rosling A."/>
        </authorList>
    </citation>
    <scope>NUCLEOTIDE SEQUENCE</scope>
    <source>
        <strain evidence="1">MA453B</strain>
    </source>
</reference>
<feature type="non-terminal residue" evidence="1">
    <location>
        <position position="1"/>
    </location>
</feature>
<organism evidence="1 2">
    <name type="scientific">Dentiscutata erythropus</name>
    <dbReference type="NCBI Taxonomy" id="1348616"/>
    <lineage>
        <taxon>Eukaryota</taxon>
        <taxon>Fungi</taxon>
        <taxon>Fungi incertae sedis</taxon>
        <taxon>Mucoromycota</taxon>
        <taxon>Glomeromycotina</taxon>
        <taxon>Glomeromycetes</taxon>
        <taxon>Diversisporales</taxon>
        <taxon>Gigasporaceae</taxon>
        <taxon>Dentiscutata</taxon>
    </lineage>
</organism>